<evidence type="ECO:0000256" key="6">
    <source>
        <dbReference type="ARBA" id="ARBA00022825"/>
    </source>
</evidence>
<dbReference type="PROSITE" id="PS50240">
    <property type="entry name" value="TRYPSIN_DOM"/>
    <property type="match status" value="1"/>
</dbReference>
<comment type="subcellular location">
    <subcellularLocation>
        <location evidence="1">Secreted</location>
    </subcellularLocation>
</comment>
<keyword evidence="5 9" id="KW-0378">Hydrolase</keyword>
<evidence type="ECO:0000256" key="9">
    <source>
        <dbReference type="RuleBase" id="RU363034"/>
    </source>
</evidence>
<keyword evidence="6 9" id="KW-0720">Serine protease</keyword>
<dbReference type="SMART" id="SM00020">
    <property type="entry name" value="Tryp_SPc"/>
    <property type="match status" value="1"/>
</dbReference>
<dbReference type="GO" id="GO:0004252">
    <property type="term" value="F:serine-type endopeptidase activity"/>
    <property type="evidence" value="ECO:0007669"/>
    <property type="project" value="InterPro"/>
</dbReference>
<keyword evidence="8" id="KW-1015">Disulfide bond</keyword>
<feature type="domain" description="Peptidase S1" evidence="11">
    <location>
        <begin position="46"/>
        <end position="301"/>
    </location>
</feature>
<keyword evidence="3 9" id="KW-0645">Protease</keyword>
<feature type="region of interest" description="Disordered" evidence="10">
    <location>
        <begin position="1"/>
        <end position="24"/>
    </location>
</feature>
<evidence type="ECO:0000256" key="1">
    <source>
        <dbReference type="ARBA" id="ARBA00004613"/>
    </source>
</evidence>
<evidence type="ECO:0000256" key="2">
    <source>
        <dbReference type="ARBA" id="ARBA00022525"/>
    </source>
</evidence>
<organism evidence="12 13">
    <name type="scientific">Ramazzottius varieornatus</name>
    <name type="common">Water bear</name>
    <name type="synonym">Tardigrade</name>
    <dbReference type="NCBI Taxonomy" id="947166"/>
    <lineage>
        <taxon>Eukaryota</taxon>
        <taxon>Metazoa</taxon>
        <taxon>Ecdysozoa</taxon>
        <taxon>Tardigrada</taxon>
        <taxon>Eutardigrada</taxon>
        <taxon>Parachela</taxon>
        <taxon>Hypsibioidea</taxon>
        <taxon>Ramazzottiidae</taxon>
        <taxon>Ramazzottius</taxon>
    </lineage>
</organism>
<dbReference type="PRINTS" id="PR00722">
    <property type="entry name" value="CHYMOTRYPSIN"/>
</dbReference>
<evidence type="ECO:0000256" key="4">
    <source>
        <dbReference type="ARBA" id="ARBA00022729"/>
    </source>
</evidence>
<dbReference type="PANTHER" id="PTHR24252">
    <property type="entry name" value="ACROSIN-RELATED"/>
    <property type="match status" value="1"/>
</dbReference>
<dbReference type="InterPro" id="IPR033116">
    <property type="entry name" value="TRYPSIN_SER"/>
</dbReference>
<keyword evidence="13" id="KW-1185">Reference proteome</keyword>
<dbReference type="GO" id="GO:0006508">
    <property type="term" value="P:proteolysis"/>
    <property type="evidence" value="ECO:0007669"/>
    <property type="project" value="UniProtKB-KW"/>
</dbReference>
<dbReference type="InterPro" id="IPR001314">
    <property type="entry name" value="Peptidase_S1A"/>
</dbReference>
<dbReference type="Proteomes" id="UP000186922">
    <property type="component" value="Unassembled WGS sequence"/>
</dbReference>
<keyword evidence="7" id="KW-0865">Zymogen</keyword>
<proteinExistence type="predicted"/>
<evidence type="ECO:0000256" key="7">
    <source>
        <dbReference type="ARBA" id="ARBA00023145"/>
    </source>
</evidence>
<dbReference type="AlphaFoldDB" id="A0A1D1V9D0"/>
<evidence type="ECO:0000313" key="13">
    <source>
        <dbReference type="Proteomes" id="UP000186922"/>
    </source>
</evidence>
<gene>
    <name evidence="12" type="primary">RvY_08086-1</name>
    <name evidence="12" type="synonym">RvY_08086.1</name>
    <name evidence="12" type="ORF">RvY_08086</name>
</gene>
<evidence type="ECO:0000313" key="12">
    <source>
        <dbReference type="EMBL" id="GAU96672.1"/>
    </source>
</evidence>
<dbReference type="FunFam" id="2.40.10.10:FF:000146">
    <property type="entry name" value="Serine protease 53"/>
    <property type="match status" value="1"/>
</dbReference>
<dbReference type="EMBL" id="BDGG01000003">
    <property type="protein sequence ID" value="GAU96672.1"/>
    <property type="molecule type" value="Genomic_DNA"/>
</dbReference>
<dbReference type="InterPro" id="IPR001254">
    <property type="entry name" value="Trypsin_dom"/>
</dbReference>
<dbReference type="Gene3D" id="2.40.10.10">
    <property type="entry name" value="Trypsin-like serine proteases"/>
    <property type="match status" value="1"/>
</dbReference>
<dbReference type="InterPro" id="IPR009003">
    <property type="entry name" value="Peptidase_S1_PA"/>
</dbReference>
<evidence type="ECO:0000256" key="3">
    <source>
        <dbReference type="ARBA" id="ARBA00022670"/>
    </source>
</evidence>
<keyword evidence="4" id="KW-0732">Signal</keyword>
<keyword evidence="2" id="KW-0964">Secreted</keyword>
<evidence type="ECO:0000256" key="10">
    <source>
        <dbReference type="SAM" id="MobiDB-lite"/>
    </source>
</evidence>
<comment type="caution">
    <text evidence="12">The sequence shown here is derived from an EMBL/GenBank/DDBJ whole genome shotgun (WGS) entry which is preliminary data.</text>
</comment>
<dbReference type="GO" id="GO:0005576">
    <property type="term" value="C:extracellular region"/>
    <property type="evidence" value="ECO:0007669"/>
    <property type="project" value="UniProtKB-SubCell"/>
</dbReference>
<dbReference type="PANTHER" id="PTHR24252:SF11">
    <property type="entry name" value="ATRIAL NATRIURETIC PEPTIDE-CONVERTING ENZYME ISOFORM X1"/>
    <property type="match status" value="1"/>
</dbReference>
<dbReference type="OrthoDB" id="9448935at2759"/>
<evidence type="ECO:0000256" key="8">
    <source>
        <dbReference type="ARBA" id="ARBA00023157"/>
    </source>
</evidence>
<dbReference type="STRING" id="947166.A0A1D1V9D0"/>
<dbReference type="Pfam" id="PF00089">
    <property type="entry name" value="Trypsin"/>
    <property type="match status" value="1"/>
</dbReference>
<reference evidence="12 13" key="1">
    <citation type="journal article" date="2016" name="Nat. Commun.">
        <title>Extremotolerant tardigrade genome and improved radiotolerance of human cultured cells by tardigrade-unique protein.</title>
        <authorList>
            <person name="Hashimoto T."/>
            <person name="Horikawa D.D."/>
            <person name="Saito Y."/>
            <person name="Kuwahara H."/>
            <person name="Kozuka-Hata H."/>
            <person name="Shin-I T."/>
            <person name="Minakuchi Y."/>
            <person name="Ohishi K."/>
            <person name="Motoyama A."/>
            <person name="Aizu T."/>
            <person name="Enomoto A."/>
            <person name="Kondo K."/>
            <person name="Tanaka S."/>
            <person name="Hara Y."/>
            <person name="Koshikawa S."/>
            <person name="Sagara H."/>
            <person name="Miura T."/>
            <person name="Yokobori S."/>
            <person name="Miyagawa K."/>
            <person name="Suzuki Y."/>
            <person name="Kubo T."/>
            <person name="Oyama M."/>
            <person name="Kohara Y."/>
            <person name="Fujiyama A."/>
            <person name="Arakawa K."/>
            <person name="Katayama T."/>
            <person name="Toyoda A."/>
            <person name="Kunieda T."/>
        </authorList>
    </citation>
    <scope>NUCLEOTIDE SEQUENCE [LARGE SCALE GENOMIC DNA]</scope>
    <source>
        <strain evidence="12 13">YOKOZUNA-1</strain>
    </source>
</reference>
<dbReference type="InterPro" id="IPR043504">
    <property type="entry name" value="Peptidase_S1_PA_chymotrypsin"/>
</dbReference>
<dbReference type="CDD" id="cd00190">
    <property type="entry name" value="Tryp_SPc"/>
    <property type="match status" value="1"/>
</dbReference>
<sequence>MDADGELPGRAHPNEPVYTGLSKPGSFRQLTCGRPKNSPSSNPNRIINGVLARKNSWPWIGAMMREPDFQFCGSSLISDQWVLTAGHCIDSFTDDKIIETVKIIFGVEDLTAATPANKYRVTKVIRHEKYNNPVGSTSNDIALLKLDRKVHISNDTMPACLPTKSVFEKPYVQTAPNNRRICYVAGWGHLVSGQHGDTGGKIGAGTDQLQQVALEIMSTDDCKAFLKGLYTEKTFCAGHDSGKYDSCRGDSGGPVVCDDGPEHGWSLHGIVSWGFGCGQPKAPAAHTHVALMLDWIYANIPS</sequence>
<accession>A0A1D1V9D0</accession>
<name>A0A1D1V9D0_RAMVA</name>
<dbReference type="InterPro" id="IPR018114">
    <property type="entry name" value="TRYPSIN_HIS"/>
</dbReference>
<dbReference type="PROSITE" id="PS00135">
    <property type="entry name" value="TRYPSIN_SER"/>
    <property type="match status" value="1"/>
</dbReference>
<evidence type="ECO:0000259" key="11">
    <source>
        <dbReference type="PROSITE" id="PS50240"/>
    </source>
</evidence>
<dbReference type="SUPFAM" id="SSF50494">
    <property type="entry name" value="Trypsin-like serine proteases"/>
    <property type="match status" value="1"/>
</dbReference>
<evidence type="ECO:0000256" key="5">
    <source>
        <dbReference type="ARBA" id="ARBA00022801"/>
    </source>
</evidence>
<dbReference type="PROSITE" id="PS00134">
    <property type="entry name" value="TRYPSIN_HIS"/>
    <property type="match status" value="1"/>
</dbReference>
<protein>
    <recommendedName>
        <fullName evidence="11">Peptidase S1 domain-containing protein</fullName>
    </recommendedName>
</protein>